<dbReference type="EMBL" id="CABFWE030000005">
    <property type="protein sequence ID" value="CAD7036627.1"/>
    <property type="molecule type" value="Genomic_DNA"/>
</dbReference>
<evidence type="ECO:0000313" key="2">
    <source>
        <dbReference type="Proteomes" id="UP000601041"/>
    </source>
</evidence>
<accession>A0ABM8PLQ8</accession>
<evidence type="ECO:0000313" key="1">
    <source>
        <dbReference type="EMBL" id="CAD7036627.1"/>
    </source>
</evidence>
<keyword evidence="2" id="KW-1185">Reference proteome</keyword>
<sequence>MSALVDSDISKIRRMLSSHMLVTEIAQSLEVSVNVLAAFMRRRNISVAADGKVPPPDLTRPDRTVVWSRRIDPVSGSPRLVKVSLPAITAHRRSLSEQWRINP</sequence>
<dbReference type="Proteomes" id="UP000601041">
    <property type="component" value="Unassembled WGS sequence"/>
</dbReference>
<gene>
    <name evidence="1" type="ORF">RHAB21_02549</name>
</gene>
<reference evidence="1 2" key="1">
    <citation type="submission" date="2020-11" db="EMBL/GenBank/DDBJ databases">
        <authorList>
            <person name="Lassalle F."/>
        </authorList>
    </citation>
    <scope>NUCLEOTIDE SEQUENCE [LARGE SCALE GENOMIC DNA]</scope>
    <source>
        <strain evidence="1 2">AB21</strain>
    </source>
</reference>
<comment type="caution">
    <text evidence="1">The sequence shown here is derived from an EMBL/GenBank/DDBJ whole genome shotgun (WGS) entry which is preliminary data.</text>
</comment>
<proteinExistence type="predicted"/>
<name>A0ABM8PLQ8_9HYPH</name>
<dbReference type="RefSeq" id="WP_142587813.1">
    <property type="nucleotide sequence ID" value="NZ_CABFWE030000005.1"/>
</dbReference>
<organism evidence="1 2">
    <name type="scientific">Pseudorhizobium halotolerans</name>
    <dbReference type="NCBI Taxonomy" id="1233081"/>
    <lineage>
        <taxon>Bacteria</taxon>
        <taxon>Pseudomonadati</taxon>
        <taxon>Pseudomonadota</taxon>
        <taxon>Alphaproteobacteria</taxon>
        <taxon>Hyphomicrobiales</taxon>
        <taxon>Rhizobiaceae</taxon>
        <taxon>Rhizobium/Agrobacterium group</taxon>
        <taxon>Pseudorhizobium</taxon>
    </lineage>
</organism>
<protein>
    <submittedName>
        <fullName evidence="1">Uncharacterized protein</fullName>
    </submittedName>
</protein>